<feature type="domain" description="UspA" evidence="2">
    <location>
        <begin position="5"/>
        <end position="146"/>
    </location>
</feature>
<dbReference type="AlphaFoldDB" id="A0A557R1J5"/>
<dbReference type="Proteomes" id="UP000319502">
    <property type="component" value="Unassembled WGS sequence"/>
</dbReference>
<gene>
    <name evidence="3" type="ORF">FHP91_05115</name>
</gene>
<reference evidence="3 4" key="1">
    <citation type="submission" date="2019-07" db="EMBL/GenBank/DDBJ databases">
        <title>The pathways for chlorine oxyanion respiration interact through the shared metabolite chlorate.</title>
        <authorList>
            <person name="Barnum T.P."/>
            <person name="Cheng Y."/>
            <person name="Hill K.A."/>
            <person name="Lucas L.N."/>
            <person name="Carlson H.K."/>
            <person name="Coates J.D."/>
        </authorList>
    </citation>
    <scope>NUCLEOTIDE SEQUENCE [LARGE SCALE GENOMIC DNA]</scope>
    <source>
        <strain evidence="3 4">SFB-3</strain>
    </source>
</reference>
<evidence type="ECO:0000256" key="1">
    <source>
        <dbReference type="ARBA" id="ARBA00008791"/>
    </source>
</evidence>
<name>A0A557R1J5_9RHOO</name>
<dbReference type="InterPro" id="IPR014729">
    <property type="entry name" value="Rossmann-like_a/b/a_fold"/>
</dbReference>
<dbReference type="RefSeq" id="WP_144308542.1">
    <property type="nucleotide sequence ID" value="NZ_VMNK01000003.1"/>
</dbReference>
<dbReference type="Gene3D" id="3.40.50.620">
    <property type="entry name" value="HUPs"/>
    <property type="match status" value="2"/>
</dbReference>
<dbReference type="OrthoDB" id="9792500at2"/>
<comment type="caution">
    <text evidence="3">The sequence shown here is derived from an EMBL/GenBank/DDBJ whole genome shotgun (WGS) entry which is preliminary data.</text>
</comment>
<feature type="domain" description="UspA" evidence="2">
    <location>
        <begin position="153"/>
        <end position="292"/>
    </location>
</feature>
<dbReference type="InterPro" id="IPR006016">
    <property type="entry name" value="UspA"/>
</dbReference>
<organism evidence="3 4">
    <name type="scientific">Denitromonas halophila</name>
    <dbReference type="NCBI Taxonomy" id="1629404"/>
    <lineage>
        <taxon>Bacteria</taxon>
        <taxon>Pseudomonadati</taxon>
        <taxon>Pseudomonadota</taxon>
        <taxon>Betaproteobacteria</taxon>
        <taxon>Rhodocyclales</taxon>
        <taxon>Zoogloeaceae</taxon>
        <taxon>Denitromonas</taxon>
    </lineage>
</organism>
<dbReference type="PANTHER" id="PTHR46268:SF6">
    <property type="entry name" value="UNIVERSAL STRESS PROTEIN UP12"/>
    <property type="match status" value="1"/>
</dbReference>
<dbReference type="CDD" id="cd00293">
    <property type="entry name" value="USP-like"/>
    <property type="match status" value="2"/>
</dbReference>
<accession>A0A557R1J5</accession>
<dbReference type="Pfam" id="PF00582">
    <property type="entry name" value="Usp"/>
    <property type="match status" value="2"/>
</dbReference>
<keyword evidence="4" id="KW-1185">Reference proteome</keyword>
<evidence type="ECO:0000313" key="4">
    <source>
        <dbReference type="Proteomes" id="UP000319502"/>
    </source>
</evidence>
<dbReference type="EMBL" id="VMNK01000003">
    <property type="protein sequence ID" value="TVO59033.1"/>
    <property type="molecule type" value="Genomic_DNA"/>
</dbReference>
<proteinExistence type="inferred from homology"/>
<evidence type="ECO:0000313" key="3">
    <source>
        <dbReference type="EMBL" id="TVO59033.1"/>
    </source>
</evidence>
<protein>
    <submittedName>
        <fullName evidence="3">Universal stress protein</fullName>
    </submittedName>
</protein>
<dbReference type="SUPFAM" id="SSF52402">
    <property type="entry name" value="Adenine nucleotide alpha hydrolases-like"/>
    <property type="match status" value="2"/>
</dbReference>
<comment type="similarity">
    <text evidence="1">Belongs to the universal stress protein A family.</text>
</comment>
<sequence length="295" mass="32139">MTHLHTVLATTDLSAPARHAAQRAALLASEAGARFELLHVLEKTALDALQAAFVDQDAALSQRIRDLGREALSQLATDIGEPLGVTAGLHLEEGAVLETIAAQADRLDASLLVLGARGTDFMRQWLLGATAERLLRKIRRPILAVKQPPREHYRKVLVPVDFSLWSAGAVRLARSVAPQAEITLMHAFELPYEGKLRLAFVEEDVILGHRIKARKDAVARLHQFAADAGITGTAWRVSVIHGDTSMRVLEQEEELGADLIVLGKHGANMTEELLLGSVTKHVLAHARCDVLAAYR</sequence>
<dbReference type="InterPro" id="IPR006015">
    <property type="entry name" value="Universal_stress_UspA"/>
</dbReference>
<dbReference type="PANTHER" id="PTHR46268">
    <property type="entry name" value="STRESS RESPONSE PROTEIN NHAX"/>
    <property type="match status" value="1"/>
</dbReference>
<dbReference type="PRINTS" id="PR01438">
    <property type="entry name" value="UNVRSLSTRESS"/>
</dbReference>
<evidence type="ECO:0000259" key="2">
    <source>
        <dbReference type="Pfam" id="PF00582"/>
    </source>
</evidence>